<organism evidence="3 4">
    <name type="scientific">Arachis hypogaea</name>
    <name type="common">Peanut</name>
    <dbReference type="NCBI Taxonomy" id="3818"/>
    <lineage>
        <taxon>Eukaryota</taxon>
        <taxon>Viridiplantae</taxon>
        <taxon>Streptophyta</taxon>
        <taxon>Embryophyta</taxon>
        <taxon>Tracheophyta</taxon>
        <taxon>Spermatophyta</taxon>
        <taxon>Magnoliopsida</taxon>
        <taxon>eudicotyledons</taxon>
        <taxon>Gunneridae</taxon>
        <taxon>Pentapetalae</taxon>
        <taxon>rosids</taxon>
        <taxon>fabids</taxon>
        <taxon>Fabales</taxon>
        <taxon>Fabaceae</taxon>
        <taxon>Papilionoideae</taxon>
        <taxon>50 kb inversion clade</taxon>
        <taxon>dalbergioids sensu lato</taxon>
        <taxon>Dalbergieae</taxon>
        <taxon>Pterocarpus clade</taxon>
        <taxon>Arachis</taxon>
    </lineage>
</organism>
<feature type="compositionally biased region" description="Basic residues" evidence="1">
    <location>
        <begin position="168"/>
        <end position="180"/>
    </location>
</feature>
<dbReference type="AlphaFoldDB" id="A0A445EBG5"/>
<evidence type="ECO:0000313" key="4">
    <source>
        <dbReference type="Proteomes" id="UP000289738"/>
    </source>
</evidence>
<evidence type="ECO:0000313" key="3">
    <source>
        <dbReference type="EMBL" id="RYR72874.1"/>
    </source>
</evidence>
<proteinExistence type="predicted"/>
<feature type="region of interest" description="Disordered" evidence="1">
    <location>
        <begin position="160"/>
        <end position="202"/>
    </location>
</feature>
<dbReference type="EMBL" id="SDMP01000002">
    <property type="protein sequence ID" value="RYR72874.1"/>
    <property type="molecule type" value="Genomic_DNA"/>
</dbReference>
<dbReference type="Pfam" id="PF26130">
    <property type="entry name" value="PB1-like"/>
    <property type="match status" value="1"/>
</dbReference>
<evidence type="ECO:0000256" key="1">
    <source>
        <dbReference type="SAM" id="MobiDB-lite"/>
    </source>
</evidence>
<protein>
    <recommendedName>
        <fullName evidence="2">PB1-like domain-containing protein</fullName>
    </recommendedName>
</protein>
<name>A0A445EBG5_ARAHY</name>
<feature type="domain" description="PB1-like" evidence="2">
    <location>
        <begin position="57"/>
        <end position="116"/>
    </location>
</feature>
<keyword evidence="4" id="KW-1185">Reference proteome</keyword>
<accession>A0A445EBG5</accession>
<reference evidence="3 4" key="1">
    <citation type="submission" date="2019-01" db="EMBL/GenBank/DDBJ databases">
        <title>Sequencing of cultivated peanut Arachis hypogaea provides insights into genome evolution and oil improvement.</title>
        <authorList>
            <person name="Chen X."/>
        </authorList>
    </citation>
    <scope>NUCLEOTIDE SEQUENCE [LARGE SCALE GENOMIC DNA]</scope>
    <source>
        <strain evidence="4">cv. Fuhuasheng</strain>
        <tissue evidence="3">Leaves</tissue>
    </source>
</reference>
<dbReference type="Proteomes" id="UP000289738">
    <property type="component" value="Chromosome A02"/>
</dbReference>
<feature type="compositionally biased region" description="Polar residues" evidence="1">
    <location>
        <begin position="182"/>
        <end position="200"/>
    </location>
</feature>
<evidence type="ECO:0000259" key="2">
    <source>
        <dbReference type="Pfam" id="PF26130"/>
    </source>
</evidence>
<sequence>MAIATSYPLFLPINPKGEVEVKELLCSWLYSNKNHDSSFNILARKKTSSRKLVLAETFLTQELFKSLGYNDYKAMMWFDPNDTNFETGLHPIFGDSEINALREHKIQNKEYEEFYIYFEHHILGGEDAVGCDEAGDPPISYDDGDDAGYENVEDELYKPLPPVSNFPRRQKKKEYKKVRRSSILQQRATQSVENSNSSQHPIEFGDEAHHEHLENTEEAEDDPFVGSFLETIRVHAHECHVCMLYLQ</sequence>
<dbReference type="InterPro" id="IPR058594">
    <property type="entry name" value="PB1-like_dom_pln"/>
</dbReference>
<gene>
    <name evidence="3" type="ORF">Ahy_A02g007105</name>
</gene>
<comment type="caution">
    <text evidence="3">The sequence shown here is derived from an EMBL/GenBank/DDBJ whole genome shotgun (WGS) entry which is preliminary data.</text>
</comment>